<evidence type="ECO:0000256" key="2">
    <source>
        <dbReference type="ARBA" id="ARBA00023295"/>
    </source>
</evidence>
<proteinExistence type="predicted"/>
<dbReference type="OrthoDB" id="5795902at2759"/>
<evidence type="ECO:0000313" key="3">
    <source>
        <dbReference type="EMBL" id="URE33385.1"/>
    </source>
</evidence>
<dbReference type="EMBL" id="CP097510">
    <property type="protein sequence ID" value="URE33385.1"/>
    <property type="molecule type" value="Genomic_DNA"/>
</dbReference>
<keyword evidence="4" id="KW-1185">Reference proteome</keyword>
<dbReference type="PANTHER" id="PTHR11452">
    <property type="entry name" value="ALPHA-GALACTOSIDASE/ALPHA-N-ACETYLGALACTOSAMINIDASE"/>
    <property type="match status" value="1"/>
</dbReference>
<evidence type="ECO:0000256" key="1">
    <source>
        <dbReference type="ARBA" id="ARBA00022801"/>
    </source>
</evidence>
<dbReference type="AlphaFoldDB" id="A0A9E7HHP0"/>
<dbReference type="GO" id="GO:0009505">
    <property type="term" value="C:plant-type cell wall"/>
    <property type="evidence" value="ECO:0007669"/>
    <property type="project" value="TreeGrafter"/>
</dbReference>
<sequence>MKAPRLIGCDVRTMRNESLEILGNSEAIAVNQDKLGVQGKKVAGGGDGKTWEGGGGDVEQRIFASVHHGKMDRRRPATIRCGQHS</sequence>
<dbReference type="GO" id="GO:0004553">
    <property type="term" value="F:hydrolase activity, hydrolyzing O-glycosyl compounds"/>
    <property type="evidence" value="ECO:0007669"/>
    <property type="project" value="InterPro"/>
</dbReference>
<keyword evidence="2" id="KW-0326">Glycosidase</keyword>
<dbReference type="InterPro" id="IPR002241">
    <property type="entry name" value="Glyco_hydro_27"/>
</dbReference>
<gene>
    <name evidence="3" type="ORF">MUK42_33327</name>
</gene>
<keyword evidence="1" id="KW-0378">Hydrolase</keyword>
<dbReference type="PANTHER" id="PTHR11452:SF71">
    <property type="entry name" value="ALPHA-GALACTOSIDASE"/>
    <property type="match status" value="1"/>
</dbReference>
<evidence type="ECO:0000313" key="4">
    <source>
        <dbReference type="Proteomes" id="UP001055439"/>
    </source>
</evidence>
<dbReference type="InterPro" id="IPR013785">
    <property type="entry name" value="Aldolase_TIM"/>
</dbReference>
<reference evidence="3" key="1">
    <citation type="submission" date="2022-05" db="EMBL/GenBank/DDBJ databases">
        <title>The Musa troglodytarum L. genome provides insights into the mechanism of non-climacteric behaviour and enrichment of carotenoids.</title>
        <authorList>
            <person name="Wang J."/>
        </authorList>
    </citation>
    <scope>NUCLEOTIDE SEQUENCE</scope>
    <source>
        <tissue evidence="3">Leaf</tissue>
    </source>
</reference>
<dbReference type="Proteomes" id="UP001055439">
    <property type="component" value="Chromosome 8"/>
</dbReference>
<accession>A0A9E7HHP0</accession>
<dbReference type="GO" id="GO:0005975">
    <property type="term" value="P:carbohydrate metabolic process"/>
    <property type="evidence" value="ECO:0007669"/>
    <property type="project" value="InterPro"/>
</dbReference>
<protein>
    <submittedName>
        <fullName evidence="3">Alpha-galactosidase</fullName>
    </submittedName>
</protein>
<name>A0A9E7HHP0_9LILI</name>
<dbReference type="Gene3D" id="3.20.20.70">
    <property type="entry name" value="Aldolase class I"/>
    <property type="match status" value="1"/>
</dbReference>
<organism evidence="3 4">
    <name type="scientific">Musa troglodytarum</name>
    <name type="common">fe'i banana</name>
    <dbReference type="NCBI Taxonomy" id="320322"/>
    <lineage>
        <taxon>Eukaryota</taxon>
        <taxon>Viridiplantae</taxon>
        <taxon>Streptophyta</taxon>
        <taxon>Embryophyta</taxon>
        <taxon>Tracheophyta</taxon>
        <taxon>Spermatophyta</taxon>
        <taxon>Magnoliopsida</taxon>
        <taxon>Liliopsida</taxon>
        <taxon>Zingiberales</taxon>
        <taxon>Musaceae</taxon>
        <taxon>Musa</taxon>
    </lineage>
</organism>